<keyword evidence="4 6" id="KW-1133">Transmembrane helix</keyword>
<feature type="transmembrane region" description="Helical" evidence="6">
    <location>
        <begin position="279"/>
        <end position="296"/>
    </location>
</feature>
<dbReference type="Gene3D" id="1.20.1250.20">
    <property type="entry name" value="MFS general substrate transporter like domains"/>
    <property type="match status" value="2"/>
</dbReference>
<feature type="transmembrane region" description="Helical" evidence="6">
    <location>
        <begin position="115"/>
        <end position="137"/>
    </location>
</feature>
<dbReference type="SUPFAM" id="SSF103473">
    <property type="entry name" value="MFS general substrate transporter"/>
    <property type="match status" value="2"/>
</dbReference>
<dbReference type="GeneID" id="106158922"/>
<feature type="transmembrane region" description="Helical" evidence="6">
    <location>
        <begin position="343"/>
        <end position="365"/>
    </location>
</feature>
<accession>A0A1S3HZI5</accession>
<dbReference type="OrthoDB" id="10010517at2759"/>
<evidence type="ECO:0000256" key="2">
    <source>
        <dbReference type="ARBA" id="ARBA00009172"/>
    </source>
</evidence>
<feature type="transmembrane region" description="Helical" evidence="6">
    <location>
        <begin position="63"/>
        <end position="84"/>
    </location>
</feature>
<organism evidence="7 8">
    <name type="scientific">Lingula anatina</name>
    <name type="common">Brachiopod</name>
    <name type="synonym">Lingula unguis</name>
    <dbReference type="NCBI Taxonomy" id="7574"/>
    <lineage>
        <taxon>Eukaryota</taxon>
        <taxon>Metazoa</taxon>
        <taxon>Spiralia</taxon>
        <taxon>Lophotrochozoa</taxon>
        <taxon>Brachiopoda</taxon>
        <taxon>Linguliformea</taxon>
        <taxon>Lingulata</taxon>
        <taxon>Lingulida</taxon>
        <taxon>Linguloidea</taxon>
        <taxon>Lingulidae</taxon>
        <taxon>Lingula</taxon>
    </lineage>
</organism>
<dbReference type="RefSeq" id="XP_013390504.1">
    <property type="nucleotide sequence ID" value="XM_013535050.1"/>
</dbReference>
<feature type="transmembrane region" description="Helical" evidence="6">
    <location>
        <begin position="33"/>
        <end position="51"/>
    </location>
</feature>
<dbReference type="Pfam" id="PF05978">
    <property type="entry name" value="UNC-93"/>
    <property type="match status" value="1"/>
</dbReference>
<protein>
    <submittedName>
        <fullName evidence="8">Protein unc-93 homolog A-like</fullName>
    </submittedName>
</protein>
<dbReference type="InterPro" id="IPR036259">
    <property type="entry name" value="MFS_trans_sf"/>
</dbReference>
<comment type="similarity">
    <text evidence="2">Belongs to the unc-93 family.</text>
</comment>
<dbReference type="Proteomes" id="UP000085678">
    <property type="component" value="Unplaced"/>
</dbReference>
<feature type="transmembrane region" description="Helical" evidence="6">
    <location>
        <begin position="225"/>
        <end position="249"/>
    </location>
</feature>
<dbReference type="PANTHER" id="PTHR19444">
    <property type="entry name" value="UNC-93 RELATED"/>
    <property type="match status" value="1"/>
</dbReference>
<dbReference type="KEGG" id="lak:106158922"/>
<feature type="transmembrane region" description="Helical" evidence="6">
    <location>
        <begin position="371"/>
        <end position="395"/>
    </location>
</feature>
<reference evidence="8" key="1">
    <citation type="submission" date="2025-08" db="UniProtKB">
        <authorList>
            <consortium name="RefSeq"/>
        </authorList>
    </citation>
    <scope>IDENTIFICATION</scope>
    <source>
        <tissue evidence="8">Gonads</tissue>
    </source>
</reference>
<evidence type="ECO:0000256" key="5">
    <source>
        <dbReference type="ARBA" id="ARBA00023136"/>
    </source>
</evidence>
<evidence type="ECO:0000256" key="3">
    <source>
        <dbReference type="ARBA" id="ARBA00022692"/>
    </source>
</evidence>
<keyword evidence="5 6" id="KW-0472">Membrane</keyword>
<dbReference type="GO" id="GO:0016020">
    <property type="term" value="C:membrane"/>
    <property type="evidence" value="ECO:0007669"/>
    <property type="project" value="UniProtKB-SubCell"/>
</dbReference>
<dbReference type="InParanoid" id="A0A1S3HZI5"/>
<dbReference type="InterPro" id="IPR010291">
    <property type="entry name" value="Ion_channel_UNC-93"/>
</dbReference>
<feature type="transmembrane region" description="Helical" evidence="6">
    <location>
        <begin position="158"/>
        <end position="183"/>
    </location>
</feature>
<sequence>MPLKDNCAHEDSNLLLTQPGKTHRSKWKPVSQLVILALVYMIGYSPFNTMWNLEGILFPEYGYYALMCTYLGSFLVFLIGPFLTRKLGSKGSIMLGWVAQAVYIAAHFYVQQYVLYAVCFLFGTAHVQTMVSTGVYVTHLAMDYADITHDTPHHALGLFQGVFFTVYLLSGVSGNLVSSLVLVKPIEFDGNTTTPNSKNLSSLCGPNFCHFEDTSGTYIRQPDQITVYIILGSFIGMSAFAFIATWAFLENAAAKSGDAVQSVKEFGAKIIGLLWYKKMLLLLPAIFLYCISQYFINTEFTKAFVSCELGIEYNGWSIICFAAGDVLGSMVNGRLVKYVGMGFLFLVAASTDFACLFSMLFFHFSRETVEFFFLVPFFWGLADSVWAVQTTAYIGKLFPDEKWPAFLIQRSSMYALNVVLLAITNFICLNAMIYTVMGIITCGLVCLTAFELLHRHGKKHYTAI</sequence>
<evidence type="ECO:0000313" key="7">
    <source>
        <dbReference type="Proteomes" id="UP000085678"/>
    </source>
</evidence>
<feature type="transmembrane region" description="Helical" evidence="6">
    <location>
        <begin position="91"/>
        <end position="109"/>
    </location>
</feature>
<gene>
    <name evidence="8" type="primary">LOC106158922</name>
</gene>
<dbReference type="AlphaFoldDB" id="A0A1S3HZI5"/>
<evidence type="ECO:0000313" key="8">
    <source>
        <dbReference type="RefSeq" id="XP_013390504.1"/>
    </source>
</evidence>
<evidence type="ECO:0000256" key="1">
    <source>
        <dbReference type="ARBA" id="ARBA00004141"/>
    </source>
</evidence>
<feature type="transmembrane region" description="Helical" evidence="6">
    <location>
        <begin position="316"/>
        <end position="336"/>
    </location>
</feature>
<dbReference type="InterPro" id="IPR051951">
    <property type="entry name" value="UNC-93_regulatory"/>
</dbReference>
<evidence type="ECO:0000256" key="6">
    <source>
        <dbReference type="SAM" id="Phobius"/>
    </source>
</evidence>
<proteinExistence type="inferred from homology"/>
<keyword evidence="3 6" id="KW-0812">Transmembrane</keyword>
<dbReference type="PANTHER" id="PTHR19444:SF13">
    <property type="entry name" value="PROTEIN UNC-93 HOMOLOG A"/>
    <property type="match status" value="1"/>
</dbReference>
<name>A0A1S3HZI5_LINAN</name>
<evidence type="ECO:0000256" key="4">
    <source>
        <dbReference type="ARBA" id="ARBA00022989"/>
    </source>
</evidence>
<feature type="transmembrane region" description="Helical" evidence="6">
    <location>
        <begin position="433"/>
        <end position="453"/>
    </location>
</feature>
<comment type="subcellular location">
    <subcellularLocation>
        <location evidence="1">Membrane</location>
        <topology evidence="1">Multi-pass membrane protein</topology>
    </subcellularLocation>
</comment>
<keyword evidence="7" id="KW-1185">Reference proteome</keyword>